<protein>
    <recommendedName>
        <fullName evidence="3">NigD-like protein</fullName>
    </recommendedName>
</protein>
<organism evidence="1 2">
    <name type="scientific">Reichenbachiella agarivorans</name>
    <dbReference type="NCBI Taxonomy" id="2979464"/>
    <lineage>
        <taxon>Bacteria</taxon>
        <taxon>Pseudomonadati</taxon>
        <taxon>Bacteroidota</taxon>
        <taxon>Cytophagia</taxon>
        <taxon>Cytophagales</taxon>
        <taxon>Reichenbachiellaceae</taxon>
        <taxon>Reichenbachiella</taxon>
    </lineage>
</organism>
<proteinExistence type="predicted"/>
<dbReference type="Proteomes" id="UP001065174">
    <property type="component" value="Chromosome"/>
</dbReference>
<name>A0ABY6CQ38_9BACT</name>
<reference evidence="1" key="1">
    <citation type="submission" date="2022-09" db="EMBL/GenBank/DDBJ databases">
        <title>Comparative genomics and taxonomic characterization of three novel marine species of genus Reichenbachiella exhibiting antioxidant and polysaccharide degradation activities.</title>
        <authorList>
            <person name="Muhammad N."/>
            <person name="Lee Y.-J."/>
            <person name="Ko J."/>
            <person name="Kim S.-G."/>
        </authorList>
    </citation>
    <scope>NUCLEOTIDE SEQUENCE</scope>
    <source>
        <strain evidence="1">BKB1-1</strain>
    </source>
</reference>
<evidence type="ECO:0000313" key="1">
    <source>
        <dbReference type="EMBL" id="UXP31468.1"/>
    </source>
</evidence>
<gene>
    <name evidence="1" type="ORF">N6H18_14035</name>
</gene>
<evidence type="ECO:0000313" key="2">
    <source>
        <dbReference type="Proteomes" id="UP001065174"/>
    </source>
</evidence>
<accession>A0ABY6CQ38</accession>
<sequence>MKSKYFFLCTILTGVLLISGCNYDKADEILDPPNSIIYKLDGRTVKYGDPFPIAIDLSEDGQVDFTIFVELTANSQGDRLYVGMNPIGANLIKSGPPIDENFLSMGLLVAEIQGATIDLNVGQNKQWTPDFGALVIRNTSSNGQVSYEGNWADSEQIVGIQNKINQKIYFGWLRIKFDKTTEIVTLIDYAYDSVENQHILGGAKSN</sequence>
<evidence type="ECO:0008006" key="3">
    <source>
        <dbReference type="Google" id="ProtNLM"/>
    </source>
</evidence>
<keyword evidence="2" id="KW-1185">Reference proteome</keyword>
<dbReference type="EMBL" id="CP106679">
    <property type="protein sequence ID" value="UXP31468.1"/>
    <property type="molecule type" value="Genomic_DNA"/>
</dbReference>
<dbReference type="PROSITE" id="PS51257">
    <property type="entry name" value="PROKAR_LIPOPROTEIN"/>
    <property type="match status" value="1"/>
</dbReference>
<dbReference type="RefSeq" id="WP_262308907.1">
    <property type="nucleotide sequence ID" value="NZ_CP106679.1"/>
</dbReference>